<keyword evidence="5" id="KW-1185">Reference proteome</keyword>
<keyword evidence="2 4" id="KW-0413">Isomerase</keyword>
<dbReference type="InterPro" id="IPR036979">
    <property type="entry name" value="CM_dom_sf"/>
</dbReference>
<dbReference type="PROSITE" id="PS51168">
    <property type="entry name" value="CHORISMATE_MUT_2"/>
    <property type="match status" value="1"/>
</dbReference>
<evidence type="ECO:0000313" key="4">
    <source>
        <dbReference type="EMBL" id="MDQ0018172.1"/>
    </source>
</evidence>
<proteinExistence type="predicted"/>
<dbReference type="GO" id="GO:0004106">
    <property type="term" value="F:chorismate mutase activity"/>
    <property type="evidence" value="ECO:0007669"/>
    <property type="project" value="UniProtKB-EC"/>
</dbReference>
<evidence type="ECO:0000259" key="3">
    <source>
        <dbReference type="PROSITE" id="PS51168"/>
    </source>
</evidence>
<dbReference type="InterPro" id="IPR051331">
    <property type="entry name" value="Chorismate_mutase-related"/>
</dbReference>
<dbReference type="Proteomes" id="UP001244623">
    <property type="component" value="Unassembled WGS sequence"/>
</dbReference>
<name>A0ABT9T3Y7_9GAMM</name>
<dbReference type="PANTHER" id="PTHR38041:SF1">
    <property type="entry name" value="CHORISMATE MUTASE"/>
    <property type="match status" value="1"/>
</dbReference>
<dbReference type="InterPro" id="IPR036263">
    <property type="entry name" value="Chorismate_II_sf"/>
</dbReference>
<evidence type="ECO:0000313" key="5">
    <source>
        <dbReference type="Proteomes" id="UP001244623"/>
    </source>
</evidence>
<dbReference type="SUPFAM" id="SSF48600">
    <property type="entry name" value="Chorismate mutase II"/>
    <property type="match status" value="1"/>
</dbReference>
<organism evidence="4 5">
    <name type="scientific">[Curtobacterium] plantarum</name>
    <dbReference type="NCBI Taxonomy" id="221276"/>
    <lineage>
        <taxon>Bacteria</taxon>
        <taxon>Pseudomonadati</taxon>
        <taxon>Pseudomonadota</taxon>
        <taxon>Gammaproteobacteria</taxon>
        <taxon>Enterobacterales</taxon>
        <taxon>Erwiniaceae</taxon>
        <taxon>Pantoea</taxon>
    </lineage>
</organism>
<dbReference type="EMBL" id="JAUSSJ010000001">
    <property type="protein sequence ID" value="MDQ0018172.1"/>
    <property type="molecule type" value="Genomic_DNA"/>
</dbReference>
<dbReference type="RefSeq" id="WP_073999548.1">
    <property type="nucleotide sequence ID" value="NZ_JAUSSJ010000001.1"/>
</dbReference>
<sequence length="103" mass="11696">MCSHDHQAELFSYRLTIDNLDAALIHILAERFRCTHKVGELKAAHHLPGTDTGRETLQFTRFREIGQSAGLDANFVEGFMRTIIDEVVRRHGEVKASHTERPA</sequence>
<feature type="domain" description="Chorismate mutase" evidence="3">
    <location>
        <begin position="4"/>
        <end position="95"/>
    </location>
</feature>
<reference evidence="4 5" key="1">
    <citation type="submission" date="2023-07" db="EMBL/GenBank/DDBJ databases">
        <title>Sorghum-associated microbial communities from plants grown in Nebraska, USA.</title>
        <authorList>
            <person name="Schachtman D."/>
        </authorList>
    </citation>
    <scope>NUCLEOTIDE SEQUENCE [LARGE SCALE GENOMIC DNA]</scope>
    <source>
        <strain evidence="4 5">CC49</strain>
    </source>
</reference>
<evidence type="ECO:0000256" key="1">
    <source>
        <dbReference type="ARBA" id="ARBA00012404"/>
    </source>
</evidence>
<accession>A0ABT9T3Y7</accession>
<evidence type="ECO:0000256" key="2">
    <source>
        <dbReference type="ARBA" id="ARBA00023235"/>
    </source>
</evidence>
<comment type="caution">
    <text evidence="4">The sequence shown here is derived from an EMBL/GenBank/DDBJ whole genome shotgun (WGS) entry which is preliminary data.</text>
</comment>
<dbReference type="InterPro" id="IPR002701">
    <property type="entry name" value="CM_II_prokaryot"/>
</dbReference>
<dbReference type="Pfam" id="PF01817">
    <property type="entry name" value="CM_2"/>
    <property type="match status" value="1"/>
</dbReference>
<gene>
    <name evidence="4" type="ORF">J2X94_000300</name>
</gene>
<dbReference type="SMART" id="SM00830">
    <property type="entry name" value="CM_2"/>
    <property type="match status" value="1"/>
</dbReference>
<dbReference type="PANTHER" id="PTHR38041">
    <property type="entry name" value="CHORISMATE MUTASE"/>
    <property type="match status" value="1"/>
</dbReference>
<dbReference type="Gene3D" id="1.20.59.10">
    <property type="entry name" value="Chorismate mutase"/>
    <property type="match status" value="1"/>
</dbReference>
<dbReference type="EC" id="5.4.99.5" evidence="1"/>
<protein>
    <recommendedName>
        <fullName evidence="1">chorismate mutase</fullName>
        <ecNumber evidence="1">5.4.99.5</ecNumber>
    </recommendedName>
</protein>